<dbReference type="EMBL" id="CAMKVN010005542">
    <property type="protein sequence ID" value="CAI2189011.1"/>
    <property type="molecule type" value="Genomic_DNA"/>
</dbReference>
<dbReference type="InterPro" id="IPR004640">
    <property type="entry name" value="HscB"/>
</dbReference>
<dbReference type="GO" id="GO:0001671">
    <property type="term" value="F:ATPase activator activity"/>
    <property type="evidence" value="ECO:0007669"/>
    <property type="project" value="InterPro"/>
</dbReference>
<dbReference type="AlphaFoldDB" id="A0A9W4T1C7"/>
<dbReference type="PROSITE" id="PS50076">
    <property type="entry name" value="DNAJ_2"/>
    <property type="match status" value="1"/>
</dbReference>
<sequence length="205" mass="24308">MFKSLTNYTLKIRAFQKFRNNFVIISKSRITSKILFKSLFDGRVFSRNSLKQNNIYKFSLLKYYHDIPKVHRNCWKCDSEIDYLSFHCKKEDCGVIQKVFPNDVTYFEILGIKIDGRFQPSYNIDSGQLRKNFLLLQQLVHPDSYSTKDRNEYNYAQQQSSLINKAYQVLRDPLLRAKYMLQLNNVSISESESLQDPELLMEILD</sequence>
<feature type="domain" description="J" evidence="1">
    <location>
        <begin position="105"/>
        <end position="183"/>
    </location>
</feature>
<evidence type="ECO:0000313" key="3">
    <source>
        <dbReference type="Proteomes" id="UP001153678"/>
    </source>
</evidence>
<comment type="caution">
    <text evidence="2">The sequence shown here is derived from an EMBL/GenBank/DDBJ whole genome shotgun (WGS) entry which is preliminary data.</text>
</comment>
<dbReference type="PANTHER" id="PTHR14021:SF15">
    <property type="entry name" value="IRON-SULFUR CLUSTER CO-CHAPERONE PROTEIN HSCB"/>
    <property type="match status" value="1"/>
</dbReference>
<dbReference type="OrthoDB" id="448954at2759"/>
<dbReference type="Pfam" id="PF00226">
    <property type="entry name" value="DnaJ"/>
    <property type="match status" value="1"/>
</dbReference>
<feature type="non-terminal residue" evidence="2">
    <location>
        <position position="205"/>
    </location>
</feature>
<name>A0A9W4T1C7_9GLOM</name>
<evidence type="ECO:0000313" key="2">
    <source>
        <dbReference type="EMBL" id="CAI2189011.1"/>
    </source>
</evidence>
<dbReference type="GO" id="GO:0005739">
    <property type="term" value="C:mitochondrion"/>
    <property type="evidence" value="ECO:0007669"/>
    <property type="project" value="TreeGrafter"/>
</dbReference>
<dbReference type="SUPFAM" id="SSF46565">
    <property type="entry name" value="Chaperone J-domain"/>
    <property type="match status" value="1"/>
</dbReference>
<organism evidence="2 3">
    <name type="scientific">Funneliformis geosporum</name>
    <dbReference type="NCBI Taxonomy" id="1117311"/>
    <lineage>
        <taxon>Eukaryota</taxon>
        <taxon>Fungi</taxon>
        <taxon>Fungi incertae sedis</taxon>
        <taxon>Mucoromycota</taxon>
        <taxon>Glomeromycotina</taxon>
        <taxon>Glomeromycetes</taxon>
        <taxon>Glomerales</taxon>
        <taxon>Glomeraceae</taxon>
        <taxon>Funneliformis</taxon>
    </lineage>
</organism>
<accession>A0A9W4T1C7</accession>
<dbReference type="PANTHER" id="PTHR14021">
    <property type="entry name" value="IRON-SULFUR CLUSTER CO-CHAPERONE PROTEIN HSCB"/>
    <property type="match status" value="1"/>
</dbReference>
<evidence type="ECO:0000259" key="1">
    <source>
        <dbReference type="PROSITE" id="PS50076"/>
    </source>
</evidence>
<gene>
    <name evidence="2" type="ORF">FWILDA_LOCUS13868</name>
</gene>
<dbReference type="SMART" id="SM00271">
    <property type="entry name" value="DnaJ"/>
    <property type="match status" value="1"/>
</dbReference>
<protein>
    <submittedName>
        <fullName evidence="2">7505_t:CDS:1</fullName>
    </submittedName>
</protein>
<dbReference type="CDD" id="cd06257">
    <property type="entry name" value="DnaJ"/>
    <property type="match status" value="1"/>
</dbReference>
<dbReference type="InterPro" id="IPR036869">
    <property type="entry name" value="J_dom_sf"/>
</dbReference>
<proteinExistence type="predicted"/>
<dbReference type="InterPro" id="IPR001623">
    <property type="entry name" value="DnaJ_domain"/>
</dbReference>
<dbReference type="Proteomes" id="UP001153678">
    <property type="component" value="Unassembled WGS sequence"/>
</dbReference>
<dbReference type="Gene3D" id="1.10.287.110">
    <property type="entry name" value="DnaJ domain"/>
    <property type="match status" value="1"/>
</dbReference>
<dbReference type="NCBIfam" id="TIGR00714">
    <property type="entry name" value="hscB"/>
    <property type="match status" value="1"/>
</dbReference>
<keyword evidence="3" id="KW-1185">Reference proteome</keyword>
<dbReference type="GO" id="GO:0044571">
    <property type="term" value="P:[2Fe-2S] cluster assembly"/>
    <property type="evidence" value="ECO:0007669"/>
    <property type="project" value="InterPro"/>
</dbReference>
<reference evidence="2" key="1">
    <citation type="submission" date="2022-08" db="EMBL/GenBank/DDBJ databases">
        <authorList>
            <person name="Kallberg Y."/>
            <person name="Tangrot J."/>
            <person name="Rosling A."/>
        </authorList>
    </citation>
    <scope>NUCLEOTIDE SEQUENCE</scope>
    <source>
        <strain evidence="2">Wild A</strain>
    </source>
</reference>
<dbReference type="GO" id="GO:0051087">
    <property type="term" value="F:protein-folding chaperone binding"/>
    <property type="evidence" value="ECO:0007669"/>
    <property type="project" value="InterPro"/>
</dbReference>